<evidence type="ECO:0008006" key="5">
    <source>
        <dbReference type="Google" id="ProtNLM"/>
    </source>
</evidence>
<evidence type="ECO:0000313" key="3">
    <source>
        <dbReference type="EMBL" id="KAH0566773.1"/>
    </source>
</evidence>
<feature type="chain" id="PRO_5043911002" description="Secreted protein" evidence="2">
    <location>
        <begin position="29"/>
        <end position="182"/>
    </location>
</feature>
<feature type="signal peptide" evidence="2">
    <location>
        <begin position="1"/>
        <end position="28"/>
    </location>
</feature>
<organism evidence="3 4">
    <name type="scientific">Cotesia glomerata</name>
    <name type="common">Lepidopteran parasitic wasp</name>
    <name type="synonym">Apanteles glomeratus</name>
    <dbReference type="NCBI Taxonomy" id="32391"/>
    <lineage>
        <taxon>Eukaryota</taxon>
        <taxon>Metazoa</taxon>
        <taxon>Ecdysozoa</taxon>
        <taxon>Arthropoda</taxon>
        <taxon>Hexapoda</taxon>
        <taxon>Insecta</taxon>
        <taxon>Pterygota</taxon>
        <taxon>Neoptera</taxon>
        <taxon>Endopterygota</taxon>
        <taxon>Hymenoptera</taxon>
        <taxon>Apocrita</taxon>
        <taxon>Ichneumonoidea</taxon>
        <taxon>Braconidae</taxon>
        <taxon>Microgastrinae</taxon>
        <taxon>Cotesia</taxon>
    </lineage>
</organism>
<keyword evidence="4" id="KW-1185">Reference proteome</keyword>
<keyword evidence="1" id="KW-1133">Transmembrane helix</keyword>
<keyword evidence="2" id="KW-0732">Signal</keyword>
<dbReference type="AlphaFoldDB" id="A0AAV7J5A1"/>
<protein>
    <recommendedName>
        <fullName evidence="5">Secreted protein</fullName>
    </recommendedName>
</protein>
<dbReference type="Proteomes" id="UP000826195">
    <property type="component" value="Unassembled WGS sequence"/>
</dbReference>
<proteinExistence type="predicted"/>
<dbReference type="EMBL" id="JAHXZJ010000001">
    <property type="protein sequence ID" value="KAH0566773.1"/>
    <property type="molecule type" value="Genomic_DNA"/>
</dbReference>
<reference evidence="3 4" key="1">
    <citation type="journal article" date="2021" name="J. Hered.">
        <title>A chromosome-level genome assembly of the parasitoid wasp, Cotesia glomerata (Hymenoptera: Braconidae).</title>
        <authorList>
            <person name="Pinto B.J."/>
            <person name="Weis J.J."/>
            <person name="Gamble T."/>
            <person name="Ode P.J."/>
            <person name="Paul R."/>
            <person name="Zaspel J.M."/>
        </authorList>
    </citation>
    <scope>NUCLEOTIDE SEQUENCE [LARGE SCALE GENOMIC DNA]</scope>
    <source>
        <strain evidence="3">CgM1</strain>
    </source>
</reference>
<feature type="transmembrane region" description="Helical" evidence="1">
    <location>
        <begin position="96"/>
        <end position="116"/>
    </location>
</feature>
<evidence type="ECO:0000256" key="2">
    <source>
        <dbReference type="SAM" id="SignalP"/>
    </source>
</evidence>
<sequence length="182" mass="20894">MAAKVPRIKCIFICICTWRVVVISSVQGQSLRPKIPALMHHRCTEPITGFVGLHAIYWCSRALFIHFTRTYCSLNSRCNGVFSPSKNKSKRRNVRIHIFMHVSSWACVFVCICISVEKGSMKIAQRLGMLDIPLTSIRRDLLQQPVLRQVLVNPREVYCPLPREEYGNPVCQRRNLTIILTP</sequence>
<keyword evidence="1" id="KW-0812">Transmembrane</keyword>
<evidence type="ECO:0000256" key="1">
    <source>
        <dbReference type="SAM" id="Phobius"/>
    </source>
</evidence>
<evidence type="ECO:0000313" key="4">
    <source>
        <dbReference type="Proteomes" id="UP000826195"/>
    </source>
</evidence>
<keyword evidence="1" id="KW-0472">Membrane</keyword>
<comment type="caution">
    <text evidence="3">The sequence shown here is derived from an EMBL/GenBank/DDBJ whole genome shotgun (WGS) entry which is preliminary data.</text>
</comment>
<accession>A0AAV7J5A1</accession>
<gene>
    <name evidence="3" type="ORF">KQX54_004001</name>
</gene>
<name>A0AAV7J5A1_COTGL</name>